<dbReference type="InterPro" id="IPR001958">
    <property type="entry name" value="Tet-R_TetA/multi-R_MdtG-like"/>
</dbReference>
<dbReference type="VEuPathDB" id="CryptoDB:Vbra_7102"/>
<feature type="transmembrane region" description="Helical" evidence="5">
    <location>
        <begin position="30"/>
        <end position="48"/>
    </location>
</feature>
<dbReference type="AlphaFoldDB" id="A0A0G4EDX8"/>
<dbReference type="InParanoid" id="A0A0G4EDX8"/>
<feature type="transmembrane region" description="Helical" evidence="5">
    <location>
        <begin position="272"/>
        <end position="289"/>
    </location>
</feature>
<organism evidence="6 7">
    <name type="scientific">Vitrella brassicaformis (strain CCMP3155)</name>
    <dbReference type="NCBI Taxonomy" id="1169540"/>
    <lineage>
        <taxon>Eukaryota</taxon>
        <taxon>Sar</taxon>
        <taxon>Alveolata</taxon>
        <taxon>Colpodellida</taxon>
        <taxon>Vitrellaceae</taxon>
        <taxon>Vitrella</taxon>
    </lineage>
</organism>
<proteinExistence type="predicted"/>
<keyword evidence="3 5" id="KW-1133">Transmembrane helix</keyword>
<dbReference type="OMA" id="ICHIGSA"/>
<evidence type="ECO:0000256" key="2">
    <source>
        <dbReference type="ARBA" id="ARBA00022692"/>
    </source>
</evidence>
<gene>
    <name evidence="6" type="ORF">Vbra_7102</name>
</gene>
<evidence type="ECO:0000313" key="6">
    <source>
        <dbReference type="EMBL" id="CEL93765.1"/>
    </source>
</evidence>
<accession>A0A0G4EDX8</accession>
<keyword evidence="4 5" id="KW-0472">Membrane</keyword>
<dbReference type="InterPro" id="IPR036259">
    <property type="entry name" value="MFS_trans_sf"/>
</dbReference>
<evidence type="ECO:0008006" key="8">
    <source>
        <dbReference type="Google" id="ProtNLM"/>
    </source>
</evidence>
<dbReference type="PRINTS" id="PR01035">
    <property type="entry name" value="TCRTETA"/>
</dbReference>
<feature type="transmembrane region" description="Helical" evidence="5">
    <location>
        <begin position="296"/>
        <end position="319"/>
    </location>
</feature>
<feature type="transmembrane region" description="Helical" evidence="5">
    <location>
        <begin position="80"/>
        <end position="100"/>
    </location>
</feature>
<reference evidence="6 7" key="1">
    <citation type="submission" date="2014-11" db="EMBL/GenBank/DDBJ databases">
        <authorList>
            <person name="Zhu J."/>
            <person name="Qi W."/>
            <person name="Song R."/>
        </authorList>
    </citation>
    <scope>NUCLEOTIDE SEQUENCE [LARGE SCALE GENOMIC DNA]</scope>
</reference>
<dbReference type="InterPro" id="IPR011701">
    <property type="entry name" value="MFS"/>
</dbReference>
<evidence type="ECO:0000313" key="7">
    <source>
        <dbReference type="Proteomes" id="UP000041254"/>
    </source>
</evidence>
<dbReference type="PhylomeDB" id="A0A0G4EDX8"/>
<name>A0A0G4EDX8_VITBC</name>
<evidence type="ECO:0000256" key="3">
    <source>
        <dbReference type="ARBA" id="ARBA00022989"/>
    </source>
</evidence>
<dbReference type="Gene3D" id="1.20.1250.20">
    <property type="entry name" value="MFS general substrate transporter like domains"/>
    <property type="match status" value="2"/>
</dbReference>
<keyword evidence="2 5" id="KW-0812">Transmembrane</keyword>
<protein>
    <recommendedName>
        <fullName evidence="8">Major facilitator superfamily (MFS) profile domain-containing protein</fullName>
    </recommendedName>
</protein>
<dbReference type="SUPFAM" id="SSF103473">
    <property type="entry name" value="MFS general substrate transporter"/>
    <property type="match status" value="1"/>
</dbReference>
<dbReference type="Proteomes" id="UP000041254">
    <property type="component" value="Unassembled WGS sequence"/>
</dbReference>
<dbReference type="GO" id="GO:0022857">
    <property type="term" value="F:transmembrane transporter activity"/>
    <property type="evidence" value="ECO:0007669"/>
    <property type="project" value="InterPro"/>
</dbReference>
<feature type="transmembrane region" description="Helical" evidence="5">
    <location>
        <begin position="224"/>
        <end position="252"/>
    </location>
</feature>
<dbReference type="GO" id="GO:0016020">
    <property type="term" value="C:membrane"/>
    <property type="evidence" value="ECO:0007669"/>
    <property type="project" value="UniProtKB-SubCell"/>
</dbReference>
<evidence type="ECO:0000256" key="5">
    <source>
        <dbReference type="SAM" id="Phobius"/>
    </source>
</evidence>
<comment type="subcellular location">
    <subcellularLocation>
        <location evidence="1">Membrane</location>
        <topology evidence="1">Multi-pass membrane protein</topology>
    </subcellularLocation>
</comment>
<dbReference type="OrthoDB" id="440553at2759"/>
<evidence type="ECO:0000256" key="1">
    <source>
        <dbReference type="ARBA" id="ARBA00004141"/>
    </source>
</evidence>
<dbReference type="EMBL" id="CDMY01000189">
    <property type="protein sequence ID" value="CEL93765.1"/>
    <property type="molecule type" value="Genomic_DNA"/>
</dbReference>
<keyword evidence="7" id="KW-1185">Reference proteome</keyword>
<feature type="transmembrane region" description="Helical" evidence="5">
    <location>
        <begin position="54"/>
        <end position="73"/>
    </location>
</feature>
<dbReference type="Pfam" id="PF07690">
    <property type="entry name" value="MFS_1"/>
    <property type="match status" value="1"/>
</dbReference>
<dbReference type="PANTHER" id="PTHR24002">
    <property type="entry name" value="SOLUTE CARRIER FAMILY 22 MEMBER 18"/>
    <property type="match status" value="1"/>
</dbReference>
<feature type="transmembrane region" description="Helical" evidence="5">
    <location>
        <begin position="167"/>
        <end position="188"/>
    </location>
</feature>
<sequence length="335" mass="35732">MADTCTTTDRVRSFVARSAHTLDHFKQPDFAAAHVCLLLFVLALNLPITVVGYLRSAAFGVQIPGAIIFGILCDTYGSRFGFLLAFASCILSFLTTAAAIGQWMLYLSVVLSFFMHGLQVSSQVVSLRTSASERAFHLGLLTLSYGIGLVIGGLAGGFIALELRSNRMAALFSVVLSGAALVVSQLAIPAIVPTSGERYETATEIFGRAALLLKDTLKHTKSSLLLLFFFLGFAIVTSLVNPSALNFVAIMSLMTTRVTENEVATVIGLNDASFTLLNTICPSLGLWLYSIAGLHAVFLLCLVWSGVVAVVFGVPSALYPKSYPLLSALDAHPPE</sequence>
<dbReference type="GO" id="GO:0005635">
    <property type="term" value="C:nuclear envelope"/>
    <property type="evidence" value="ECO:0007669"/>
    <property type="project" value="TreeGrafter"/>
</dbReference>
<evidence type="ECO:0000256" key="4">
    <source>
        <dbReference type="ARBA" id="ARBA00023136"/>
    </source>
</evidence>
<feature type="transmembrane region" description="Helical" evidence="5">
    <location>
        <begin position="138"/>
        <end position="161"/>
    </location>
</feature>
<dbReference type="PANTHER" id="PTHR24002:SF3">
    <property type="entry name" value="SOLUTE CARRIER FAMILY 22 MEMBER 18"/>
    <property type="match status" value="1"/>
</dbReference>